<dbReference type="GO" id="GO:0001522">
    <property type="term" value="P:pseudouridine synthesis"/>
    <property type="evidence" value="ECO:0007669"/>
    <property type="project" value="InterPro"/>
</dbReference>
<keyword evidence="2" id="KW-0694">RNA-binding</keyword>
<dbReference type="PANTHER" id="PTHR47683">
    <property type="entry name" value="PSEUDOURIDINE SYNTHASE FAMILY PROTEIN-RELATED"/>
    <property type="match status" value="1"/>
</dbReference>
<comment type="caution">
    <text evidence="6">The sequence shown here is derived from an EMBL/GenBank/DDBJ whole genome shotgun (WGS) entry which is preliminary data.</text>
</comment>
<dbReference type="EMBL" id="BRXU01000003">
    <property type="protein sequence ID" value="GLC50311.1"/>
    <property type="molecule type" value="Genomic_DNA"/>
</dbReference>
<organism evidence="6 7">
    <name type="scientific">Pleodorina starrii</name>
    <dbReference type="NCBI Taxonomy" id="330485"/>
    <lineage>
        <taxon>Eukaryota</taxon>
        <taxon>Viridiplantae</taxon>
        <taxon>Chlorophyta</taxon>
        <taxon>core chlorophytes</taxon>
        <taxon>Chlorophyceae</taxon>
        <taxon>CS clade</taxon>
        <taxon>Chlamydomonadales</taxon>
        <taxon>Volvocaceae</taxon>
        <taxon>Pleodorina</taxon>
    </lineage>
</organism>
<dbReference type="InterPro" id="IPR042092">
    <property type="entry name" value="PsdUridine_s_RsuA/RluB/E/F_cat"/>
</dbReference>
<dbReference type="Gene3D" id="3.30.70.1560">
    <property type="entry name" value="Alpha-L RNA-binding motif"/>
    <property type="match status" value="1"/>
</dbReference>
<evidence type="ECO:0000313" key="6">
    <source>
        <dbReference type="EMBL" id="GLC50311.1"/>
    </source>
</evidence>
<dbReference type="InterPro" id="IPR050343">
    <property type="entry name" value="RsuA_PseudoU_synthase"/>
</dbReference>
<feature type="compositionally biased region" description="Gly residues" evidence="4">
    <location>
        <begin position="324"/>
        <end position="336"/>
    </location>
</feature>
<gene>
    <name evidence="6" type="primary">PLEST000205</name>
    <name evidence="6" type="ORF">PLESTB_000365200</name>
</gene>
<feature type="domain" description="Pseudouridine synthase RsuA/RluA-like" evidence="5">
    <location>
        <begin position="128"/>
        <end position="269"/>
    </location>
</feature>
<dbReference type="Proteomes" id="UP001165080">
    <property type="component" value="Unassembled WGS sequence"/>
</dbReference>
<keyword evidence="7" id="KW-1185">Reference proteome</keyword>
<feature type="compositionally biased region" description="Basic residues" evidence="4">
    <location>
        <begin position="402"/>
        <end position="411"/>
    </location>
</feature>
<dbReference type="PANTHER" id="PTHR47683:SF4">
    <property type="entry name" value="PSEUDOURIDINE SYNTHASE"/>
    <property type="match status" value="1"/>
</dbReference>
<accession>A0A9W6EZN7</accession>
<dbReference type="Gene3D" id="3.10.290.10">
    <property type="entry name" value="RNA-binding S4 domain"/>
    <property type="match status" value="1"/>
</dbReference>
<dbReference type="SUPFAM" id="SSF55120">
    <property type="entry name" value="Pseudouridine synthase"/>
    <property type="match status" value="1"/>
</dbReference>
<evidence type="ECO:0000259" key="5">
    <source>
        <dbReference type="Pfam" id="PF00849"/>
    </source>
</evidence>
<sequence>MLELYCKRTICHHRINAKPPAFVTLPCARAWTRWTQGRPGVVVAQAARSAGGEDDDDDDGDAPVAGKALRVERLLANLGYGKRRECQVLVKKGRVTTRDGGKLKVGDKVAWGDVVLDGEELDPPSPLLVALHKPTGYVVTSPDDENIPDPVVYDLLPYRFARRRPFLSCVGRLDKDTSGLLLLTDDGTLLHRINSPRRGIWKVYEATLADPMTPRQAEVVARKFASGSLVLEGDYTPLLPAKLERTGERTARVAICEGRYHQVRRMFAAVGNKVLALHRVSVGALTLGSLPEGEWRQLTPQELQLVFEGPTAEEILGQQPPAAAGGGGGGGGGGGRRAAAVSAAAAAAGVGAASDGADDGVAAPSAAAVAARDGGAEASTSTRGGRGSGSSGGSSGEGERRLTKKEKKKGRKDAAKGKGRAAAAEEADEGDEEEEEDFELLPYDDGDDTAADLDPEDDGEGGHRAGGKGRRRPLRRAAPKVRQGTVQDAPEGSLDEQLDPATYGISYDDEAADVIMSAGAGGGVRKYRDGDRWRRRREALRQMLPS</sequence>
<dbReference type="AlphaFoldDB" id="A0A9W6EZN7"/>
<evidence type="ECO:0000256" key="2">
    <source>
        <dbReference type="ARBA" id="ARBA00022884"/>
    </source>
</evidence>
<evidence type="ECO:0000313" key="7">
    <source>
        <dbReference type="Proteomes" id="UP001165080"/>
    </source>
</evidence>
<name>A0A9W6EZN7_9CHLO</name>
<dbReference type="Pfam" id="PF00849">
    <property type="entry name" value="PseudoU_synth_2"/>
    <property type="match status" value="1"/>
</dbReference>
<dbReference type="GO" id="GO:0009982">
    <property type="term" value="F:pseudouridine synthase activity"/>
    <property type="evidence" value="ECO:0007669"/>
    <property type="project" value="InterPro"/>
</dbReference>
<evidence type="ECO:0000256" key="3">
    <source>
        <dbReference type="ARBA" id="ARBA00023235"/>
    </source>
</evidence>
<feature type="region of interest" description="Disordered" evidence="4">
    <location>
        <begin position="373"/>
        <end position="500"/>
    </location>
</feature>
<comment type="similarity">
    <text evidence="1">Belongs to the pseudouridine synthase RsuA family.</text>
</comment>
<proteinExistence type="inferred from homology"/>
<dbReference type="InterPro" id="IPR006145">
    <property type="entry name" value="PsdUridine_synth_RsuA/RluA"/>
</dbReference>
<feature type="region of interest" description="Disordered" evidence="4">
    <location>
        <begin position="317"/>
        <end position="337"/>
    </location>
</feature>
<feature type="compositionally biased region" description="Acidic residues" evidence="4">
    <location>
        <begin position="425"/>
        <end position="459"/>
    </location>
</feature>
<dbReference type="InterPro" id="IPR020103">
    <property type="entry name" value="PsdUridine_synth_cat_dom_sf"/>
</dbReference>
<evidence type="ECO:0000256" key="1">
    <source>
        <dbReference type="ARBA" id="ARBA00008348"/>
    </source>
</evidence>
<dbReference type="InterPro" id="IPR020094">
    <property type="entry name" value="TruA/RsuA/RluB/E/F_N"/>
</dbReference>
<dbReference type="GO" id="GO:0003723">
    <property type="term" value="F:RNA binding"/>
    <property type="evidence" value="ECO:0007669"/>
    <property type="project" value="UniProtKB-KW"/>
</dbReference>
<dbReference type="InterPro" id="IPR018496">
    <property type="entry name" value="PsdUridine_synth_RsuA/RluB_CS"/>
</dbReference>
<dbReference type="InterPro" id="IPR000748">
    <property type="entry name" value="PsdUridine_synth_RsuA/RluB/E/F"/>
</dbReference>
<dbReference type="Gene3D" id="3.30.70.580">
    <property type="entry name" value="Pseudouridine synthase I, catalytic domain, N-terminal subdomain"/>
    <property type="match status" value="1"/>
</dbReference>
<feature type="compositionally biased region" description="Basic residues" evidence="4">
    <location>
        <begin position="465"/>
        <end position="479"/>
    </location>
</feature>
<keyword evidence="3" id="KW-0413">Isomerase</keyword>
<dbReference type="GO" id="GO:0006364">
    <property type="term" value="P:rRNA processing"/>
    <property type="evidence" value="ECO:0007669"/>
    <property type="project" value="UniProtKB-ARBA"/>
</dbReference>
<evidence type="ECO:0000256" key="4">
    <source>
        <dbReference type="SAM" id="MobiDB-lite"/>
    </source>
</evidence>
<dbReference type="NCBIfam" id="TIGR00093">
    <property type="entry name" value="pseudouridine synthase"/>
    <property type="match status" value="1"/>
</dbReference>
<protein>
    <recommendedName>
        <fullName evidence="5">Pseudouridine synthase RsuA/RluA-like domain-containing protein</fullName>
    </recommendedName>
</protein>
<dbReference type="PROSITE" id="PS01149">
    <property type="entry name" value="PSI_RSU"/>
    <property type="match status" value="1"/>
</dbReference>
<reference evidence="6 7" key="1">
    <citation type="journal article" date="2023" name="Commun. Biol.">
        <title>Reorganization of the ancestral sex-determining regions during the evolution of trioecy in Pleodorina starrii.</title>
        <authorList>
            <person name="Takahashi K."/>
            <person name="Suzuki S."/>
            <person name="Kawai-Toyooka H."/>
            <person name="Yamamoto K."/>
            <person name="Hamaji T."/>
            <person name="Ootsuki R."/>
            <person name="Yamaguchi H."/>
            <person name="Kawachi M."/>
            <person name="Higashiyama T."/>
            <person name="Nozaki H."/>
        </authorList>
    </citation>
    <scope>NUCLEOTIDE SEQUENCE [LARGE SCALE GENOMIC DNA]</scope>
    <source>
        <strain evidence="6 7">NIES-4479</strain>
    </source>
</reference>
<feature type="compositionally biased region" description="Gly residues" evidence="4">
    <location>
        <begin position="384"/>
        <end position="396"/>
    </location>
</feature>
<dbReference type="InterPro" id="IPR036986">
    <property type="entry name" value="S4_RNA-bd_sf"/>
</dbReference>